<dbReference type="EMBL" id="CP042912">
    <property type="protein sequence ID" value="QEG24688.1"/>
    <property type="molecule type" value="Genomic_DNA"/>
</dbReference>
<keyword evidence="1" id="KW-0472">Membrane</keyword>
<evidence type="ECO:0000256" key="1">
    <source>
        <dbReference type="SAM" id="Phobius"/>
    </source>
</evidence>
<accession>A0A5B9PE54</accession>
<dbReference type="KEGG" id="mff:MFFC18_46090"/>
<organism evidence="2 3">
    <name type="scientific">Mariniblastus fucicola</name>
    <dbReference type="NCBI Taxonomy" id="980251"/>
    <lineage>
        <taxon>Bacteria</taxon>
        <taxon>Pseudomonadati</taxon>
        <taxon>Planctomycetota</taxon>
        <taxon>Planctomycetia</taxon>
        <taxon>Pirellulales</taxon>
        <taxon>Pirellulaceae</taxon>
        <taxon>Mariniblastus</taxon>
    </lineage>
</organism>
<sequence length="312" mass="33757">MKSLSSVKLGVRGIACCMLFIAMQQSVSYADTFGLVRSADRTSVLIADPFRFEISLTAPADSRVSFSELGEKVGSFDVLDVNDQFGIPIEGDANRQRWIRTLTLETIDTGKLDIPQLEVSVQEPGGDSKLLRSEPLQITVVSVVESSADLTTFNDIADLIEVDEPESTSMGAFWISLVGGITLAIAAACLIAARQSKTPVSASVWALARLNDRTEGSFNRVESILRDFIEERFDFPAASLSSSKIAETLASKNVASDSIARVEEILSVSERVKFGGLGISTEVETRLTESARKLIVDLEEVISTLPESREAA</sequence>
<protein>
    <submittedName>
        <fullName evidence="2">Uncharacterized protein</fullName>
    </submittedName>
</protein>
<dbReference type="Pfam" id="PF13584">
    <property type="entry name" value="BatD"/>
    <property type="match status" value="1"/>
</dbReference>
<gene>
    <name evidence="2" type="ORF">MFFC18_46090</name>
</gene>
<evidence type="ECO:0000313" key="3">
    <source>
        <dbReference type="Proteomes" id="UP000322214"/>
    </source>
</evidence>
<keyword evidence="1" id="KW-0812">Transmembrane</keyword>
<dbReference type="AlphaFoldDB" id="A0A5B9PE54"/>
<keyword evidence="1" id="KW-1133">Transmembrane helix</keyword>
<dbReference type="Proteomes" id="UP000322214">
    <property type="component" value="Chromosome"/>
</dbReference>
<proteinExistence type="predicted"/>
<dbReference type="InterPro" id="IPR025738">
    <property type="entry name" value="BatD"/>
</dbReference>
<evidence type="ECO:0000313" key="2">
    <source>
        <dbReference type="EMBL" id="QEG24688.1"/>
    </source>
</evidence>
<reference evidence="2 3" key="1">
    <citation type="submission" date="2019-08" db="EMBL/GenBank/DDBJ databases">
        <title>Deep-cultivation of Planctomycetes and their phenomic and genomic characterization uncovers novel biology.</title>
        <authorList>
            <person name="Wiegand S."/>
            <person name="Jogler M."/>
            <person name="Boedeker C."/>
            <person name="Pinto D."/>
            <person name="Vollmers J."/>
            <person name="Rivas-Marin E."/>
            <person name="Kohn T."/>
            <person name="Peeters S.H."/>
            <person name="Heuer A."/>
            <person name="Rast P."/>
            <person name="Oberbeckmann S."/>
            <person name="Bunk B."/>
            <person name="Jeske O."/>
            <person name="Meyerdierks A."/>
            <person name="Storesund J.E."/>
            <person name="Kallscheuer N."/>
            <person name="Luecker S."/>
            <person name="Lage O.M."/>
            <person name="Pohl T."/>
            <person name="Merkel B.J."/>
            <person name="Hornburger P."/>
            <person name="Mueller R.-W."/>
            <person name="Bruemmer F."/>
            <person name="Labrenz M."/>
            <person name="Spormann A.M."/>
            <person name="Op den Camp H."/>
            <person name="Overmann J."/>
            <person name="Amann R."/>
            <person name="Jetten M.S.M."/>
            <person name="Mascher T."/>
            <person name="Medema M.H."/>
            <person name="Devos D.P."/>
            <person name="Kaster A.-K."/>
            <person name="Ovreas L."/>
            <person name="Rohde M."/>
            <person name="Galperin M.Y."/>
            <person name="Jogler C."/>
        </authorList>
    </citation>
    <scope>NUCLEOTIDE SEQUENCE [LARGE SCALE GENOMIC DNA]</scope>
    <source>
        <strain evidence="2 3">FC18</strain>
    </source>
</reference>
<name>A0A5B9PE54_9BACT</name>
<dbReference type="STRING" id="980251.GCA_001642875_00960"/>
<dbReference type="OrthoDB" id="260093at2"/>
<dbReference type="RefSeq" id="WP_148619041.1">
    <property type="nucleotide sequence ID" value="NZ_CP042912.1"/>
</dbReference>
<keyword evidence="3" id="KW-1185">Reference proteome</keyword>
<feature type="transmembrane region" description="Helical" evidence="1">
    <location>
        <begin position="172"/>
        <end position="193"/>
    </location>
</feature>